<dbReference type="Pfam" id="PF11822">
    <property type="entry name" value="BTB_SANBR"/>
    <property type="match status" value="1"/>
</dbReference>
<dbReference type="InterPro" id="IPR021777">
    <property type="entry name" value="SANBR_BTB"/>
</dbReference>
<proteinExistence type="predicted"/>
<dbReference type="PANTHER" id="PTHR20946:SF0">
    <property type="entry name" value="SANT AND BTB DOMAIN REGULATOR OF CLASS SWITCH RECOMBINATION"/>
    <property type="match status" value="1"/>
</dbReference>
<dbReference type="InterPro" id="IPR011333">
    <property type="entry name" value="SKP1/BTB/POZ_sf"/>
</dbReference>
<protein>
    <submittedName>
        <fullName evidence="1">Uncharacterized protein</fullName>
    </submittedName>
</protein>
<keyword evidence="2" id="KW-1185">Reference proteome</keyword>
<dbReference type="EMBL" id="CACRXK020003854">
    <property type="protein sequence ID" value="CAB4000509.1"/>
    <property type="molecule type" value="Genomic_DNA"/>
</dbReference>
<dbReference type="SUPFAM" id="SSF54695">
    <property type="entry name" value="POZ domain"/>
    <property type="match status" value="1"/>
</dbReference>
<feature type="non-terminal residue" evidence="1">
    <location>
        <position position="1"/>
    </location>
</feature>
<comment type="caution">
    <text evidence="1">The sequence shown here is derived from an EMBL/GenBank/DDBJ whole genome shotgun (WGS) entry which is preliminary data.</text>
</comment>
<name>A0A6S7H899_PARCT</name>
<dbReference type="Proteomes" id="UP001152795">
    <property type="component" value="Unassembled WGS sequence"/>
</dbReference>
<reference evidence="1" key="1">
    <citation type="submission" date="2020-04" db="EMBL/GenBank/DDBJ databases">
        <authorList>
            <person name="Alioto T."/>
            <person name="Alioto T."/>
            <person name="Gomez Garrido J."/>
        </authorList>
    </citation>
    <scope>NUCLEOTIDE SEQUENCE</scope>
    <source>
        <strain evidence="1">A484AB</strain>
    </source>
</reference>
<dbReference type="AlphaFoldDB" id="A0A6S7H899"/>
<sequence length="222" mass="26249">MVNKKLKPKPQSPEGPNMVIHVCDESKNLKQDFLCPRDLLVSEMKYFAEYLSLEPQRWEEVDISVHCDVQIFDWLMRYVKRDVTNNDDKVPKLEPNNVISILISSDFLRMDSLVTKCIEYCHENMSAIVSTPCNMNCINDRLVTRISKLFNHTELDAIKDRKDKFKSMVWYDRYGVVFACMNYCYVVVWYGMVWYGMCGLVWFGISPLDIWLCIKSRPVRWQ</sequence>
<dbReference type="InterPro" id="IPR045902">
    <property type="entry name" value="SANBR-like"/>
</dbReference>
<dbReference type="CDD" id="cd14733">
    <property type="entry name" value="BACK"/>
    <property type="match status" value="1"/>
</dbReference>
<gene>
    <name evidence="1" type="ORF">PACLA_8A044666</name>
</gene>
<evidence type="ECO:0000313" key="1">
    <source>
        <dbReference type="EMBL" id="CAB4000509.1"/>
    </source>
</evidence>
<dbReference type="PANTHER" id="PTHR20946">
    <property type="entry name" value="SANT AND BTB DOMAIN REGULATOR OF CLASS SWITCH RECOMBINATION"/>
    <property type="match status" value="1"/>
</dbReference>
<dbReference type="OrthoDB" id="550012at2759"/>
<evidence type="ECO:0000313" key="2">
    <source>
        <dbReference type="Proteomes" id="UP001152795"/>
    </source>
</evidence>
<organism evidence="1 2">
    <name type="scientific">Paramuricea clavata</name>
    <name type="common">Red gorgonian</name>
    <name type="synonym">Violescent sea-whip</name>
    <dbReference type="NCBI Taxonomy" id="317549"/>
    <lineage>
        <taxon>Eukaryota</taxon>
        <taxon>Metazoa</taxon>
        <taxon>Cnidaria</taxon>
        <taxon>Anthozoa</taxon>
        <taxon>Octocorallia</taxon>
        <taxon>Malacalcyonacea</taxon>
        <taxon>Plexauridae</taxon>
        <taxon>Paramuricea</taxon>
    </lineage>
</organism>
<accession>A0A6S7H899</accession>
<dbReference type="Gene3D" id="3.30.710.10">
    <property type="entry name" value="Potassium Channel Kv1.1, Chain A"/>
    <property type="match status" value="1"/>
</dbReference>